<dbReference type="InterPro" id="IPR028098">
    <property type="entry name" value="Glyco_trans_4-like_N"/>
</dbReference>
<dbReference type="RefSeq" id="WP_249602870.1">
    <property type="nucleotide sequence ID" value="NZ_JAKHSK010000034.1"/>
</dbReference>
<reference evidence="3" key="1">
    <citation type="submission" date="2022-01" db="EMBL/GenBank/DDBJ databases">
        <title>Genome sequencing of Zunongwangia sp. M21534 genome.</title>
        <authorList>
            <person name="Chen Y."/>
            <person name="Dong C."/>
            <person name="Shao Z."/>
        </authorList>
    </citation>
    <scope>NUCLEOTIDE SEQUENCE</scope>
    <source>
        <strain evidence="3">MCCC M21534</strain>
    </source>
</reference>
<dbReference type="EMBL" id="JAKHSK010000034">
    <property type="protein sequence ID" value="MCL6220167.1"/>
    <property type="molecule type" value="Genomic_DNA"/>
</dbReference>
<dbReference type="InterPro" id="IPR023881">
    <property type="entry name" value="Thiol_BshA"/>
</dbReference>
<feature type="domain" description="Glycosyl transferase family 1" evidence="1">
    <location>
        <begin position="196"/>
        <end position="351"/>
    </location>
</feature>
<dbReference type="PANTHER" id="PTHR45947:SF3">
    <property type="entry name" value="SULFOQUINOVOSYL TRANSFERASE SQD2"/>
    <property type="match status" value="1"/>
</dbReference>
<evidence type="ECO:0000313" key="3">
    <source>
        <dbReference type="EMBL" id="MCL6220167.1"/>
    </source>
</evidence>
<sequence length="382" mass="43182">MRIAIVCYPTFGGSGVVATELGLALSRRGHEIHFITYKQPVRLDQLSSNVKFHEVHVPKYPLFHYQPYELALSSKLVNMVKLHDIEVLHVHYAIPHAYAGYMAKKMLEEQGITIPMVTTLHGTDITLVGNHPFYKPAVTFSINASDMVTSVSESLKQDTLDLFEIKKDIKVIPNFIDVSKYQQKAFTDCQREMMAEGDEKIITHISNFRKVKRIQDTVKVFYEIQKKIKSRLMMVGEGPEKEKAEELAEELGIQDKVMFLGQSHEIDKILCFSDLFLLTSKRESFGLAALEAMINSVPVISTNTGGLPEVNEQGVSGYLCDVGDVKGMAQKAISILSDNHTLQTFKQNAYKVAQKFDINQIVPMYEELYAELLEKSIKKVEN</sequence>
<accession>A0A9X1ZSD5</accession>
<dbReference type="InterPro" id="IPR001296">
    <property type="entry name" value="Glyco_trans_1"/>
</dbReference>
<dbReference type="SUPFAM" id="SSF53756">
    <property type="entry name" value="UDP-Glycosyltransferase/glycogen phosphorylase"/>
    <property type="match status" value="1"/>
</dbReference>
<dbReference type="Pfam" id="PF13439">
    <property type="entry name" value="Glyco_transf_4"/>
    <property type="match status" value="1"/>
</dbReference>
<dbReference type="GO" id="GO:0071793">
    <property type="term" value="P:bacillithiol biosynthetic process"/>
    <property type="evidence" value="ECO:0007669"/>
    <property type="project" value="InterPro"/>
</dbReference>
<evidence type="ECO:0000259" key="1">
    <source>
        <dbReference type="Pfam" id="PF00534"/>
    </source>
</evidence>
<name>A0A9X1ZSD5_9FLAO</name>
<dbReference type="AlphaFoldDB" id="A0A9X1ZSD5"/>
<keyword evidence="4" id="KW-1185">Reference proteome</keyword>
<dbReference type="PANTHER" id="PTHR45947">
    <property type="entry name" value="SULFOQUINOVOSYL TRANSFERASE SQD2"/>
    <property type="match status" value="1"/>
</dbReference>
<feature type="domain" description="Glycosyltransferase subfamily 4-like N-terminal" evidence="2">
    <location>
        <begin position="11"/>
        <end position="179"/>
    </location>
</feature>
<dbReference type="Pfam" id="PF00534">
    <property type="entry name" value="Glycos_transf_1"/>
    <property type="match status" value="1"/>
</dbReference>
<evidence type="ECO:0000313" key="4">
    <source>
        <dbReference type="Proteomes" id="UP001139521"/>
    </source>
</evidence>
<evidence type="ECO:0000259" key="2">
    <source>
        <dbReference type="Pfam" id="PF13439"/>
    </source>
</evidence>
<organism evidence="3 4">
    <name type="scientific">Zunongwangia pacifica</name>
    <dbReference type="NCBI Taxonomy" id="2911062"/>
    <lineage>
        <taxon>Bacteria</taxon>
        <taxon>Pseudomonadati</taxon>
        <taxon>Bacteroidota</taxon>
        <taxon>Flavobacteriia</taxon>
        <taxon>Flavobacteriales</taxon>
        <taxon>Flavobacteriaceae</taxon>
        <taxon>Zunongwangia</taxon>
    </lineage>
</organism>
<dbReference type="InterPro" id="IPR050194">
    <property type="entry name" value="Glycosyltransferase_grp1"/>
</dbReference>
<dbReference type="GO" id="GO:0016757">
    <property type="term" value="F:glycosyltransferase activity"/>
    <property type="evidence" value="ECO:0007669"/>
    <property type="project" value="InterPro"/>
</dbReference>
<gene>
    <name evidence="3" type="primary">bshA</name>
    <name evidence="3" type="ORF">L1967_17890</name>
</gene>
<proteinExistence type="predicted"/>
<protein>
    <submittedName>
        <fullName evidence="3">N-acetyl-alpha-D-glucosaminyl L-malate synthase BshA</fullName>
    </submittedName>
</protein>
<dbReference type="NCBIfam" id="TIGR03999">
    <property type="entry name" value="thiol_BshA"/>
    <property type="match status" value="1"/>
</dbReference>
<dbReference type="Proteomes" id="UP001139521">
    <property type="component" value="Unassembled WGS sequence"/>
</dbReference>
<dbReference type="Gene3D" id="3.40.50.2000">
    <property type="entry name" value="Glycogen Phosphorylase B"/>
    <property type="match status" value="2"/>
</dbReference>
<comment type="caution">
    <text evidence="3">The sequence shown here is derived from an EMBL/GenBank/DDBJ whole genome shotgun (WGS) entry which is preliminary data.</text>
</comment>